<feature type="compositionally biased region" description="Basic and acidic residues" evidence="2">
    <location>
        <begin position="452"/>
        <end position="461"/>
    </location>
</feature>
<feature type="region of interest" description="Disordered" evidence="2">
    <location>
        <begin position="395"/>
        <end position="461"/>
    </location>
</feature>
<dbReference type="GO" id="GO:0005814">
    <property type="term" value="C:centriole"/>
    <property type="evidence" value="ECO:0007669"/>
    <property type="project" value="TreeGrafter"/>
</dbReference>
<protein>
    <submittedName>
        <fullName evidence="3">Uncharacterized protein</fullName>
    </submittedName>
</protein>
<dbReference type="EMBL" id="CAIIXF020000010">
    <property type="protein sequence ID" value="CAH1796316.1"/>
    <property type="molecule type" value="Genomic_DNA"/>
</dbReference>
<dbReference type="GO" id="GO:0005813">
    <property type="term" value="C:centrosome"/>
    <property type="evidence" value="ECO:0007669"/>
    <property type="project" value="TreeGrafter"/>
</dbReference>
<dbReference type="SUPFAM" id="SSF57997">
    <property type="entry name" value="Tropomyosin"/>
    <property type="match status" value="1"/>
</dbReference>
<feature type="coiled-coil region" evidence="1">
    <location>
        <begin position="845"/>
        <end position="872"/>
    </location>
</feature>
<evidence type="ECO:0000256" key="2">
    <source>
        <dbReference type="SAM" id="MobiDB-lite"/>
    </source>
</evidence>
<feature type="coiled-coil region" evidence="1">
    <location>
        <begin position="176"/>
        <end position="249"/>
    </location>
</feature>
<dbReference type="PANTHER" id="PTHR18957:SF0">
    <property type="entry name" value="CENTLEIN"/>
    <property type="match status" value="1"/>
</dbReference>
<reference evidence="3" key="1">
    <citation type="submission" date="2022-03" db="EMBL/GenBank/DDBJ databases">
        <authorList>
            <person name="Martin C."/>
        </authorList>
    </citation>
    <scope>NUCLEOTIDE SEQUENCE</scope>
</reference>
<feature type="region of interest" description="Disordered" evidence="2">
    <location>
        <begin position="696"/>
        <end position="724"/>
    </location>
</feature>
<comment type="caution">
    <text evidence="3">The sequence shown here is derived from an EMBL/GenBank/DDBJ whole genome shotgun (WGS) entry which is preliminary data.</text>
</comment>
<dbReference type="AlphaFoldDB" id="A0A8J1TUW6"/>
<feature type="compositionally biased region" description="Polar residues" evidence="2">
    <location>
        <begin position="814"/>
        <end position="826"/>
    </location>
</feature>
<dbReference type="PANTHER" id="PTHR18957">
    <property type="entry name" value="CENTLEIN"/>
    <property type="match status" value="1"/>
</dbReference>
<name>A0A8J1TUW6_OWEFU</name>
<keyword evidence="4" id="KW-1185">Reference proteome</keyword>
<feature type="coiled-coil region" evidence="1">
    <location>
        <begin position="924"/>
        <end position="1092"/>
    </location>
</feature>
<accession>A0A8J1TUW6</accession>
<feature type="region of interest" description="Disordered" evidence="2">
    <location>
        <begin position="745"/>
        <end position="768"/>
    </location>
</feature>
<gene>
    <name evidence="3" type="ORF">OFUS_LOCUS20741</name>
</gene>
<dbReference type="OrthoDB" id="10011458at2759"/>
<evidence type="ECO:0000313" key="4">
    <source>
        <dbReference type="Proteomes" id="UP000749559"/>
    </source>
</evidence>
<organism evidence="3 4">
    <name type="scientific">Owenia fusiformis</name>
    <name type="common">Polychaete worm</name>
    <dbReference type="NCBI Taxonomy" id="6347"/>
    <lineage>
        <taxon>Eukaryota</taxon>
        <taxon>Metazoa</taxon>
        <taxon>Spiralia</taxon>
        <taxon>Lophotrochozoa</taxon>
        <taxon>Annelida</taxon>
        <taxon>Polychaeta</taxon>
        <taxon>Sedentaria</taxon>
        <taxon>Canalipalpata</taxon>
        <taxon>Sabellida</taxon>
        <taxon>Oweniida</taxon>
        <taxon>Oweniidae</taxon>
        <taxon>Owenia</taxon>
    </lineage>
</organism>
<dbReference type="GO" id="GO:0010457">
    <property type="term" value="P:centriole-centriole cohesion"/>
    <property type="evidence" value="ECO:0007669"/>
    <property type="project" value="TreeGrafter"/>
</dbReference>
<feature type="region of interest" description="Disordered" evidence="2">
    <location>
        <begin position="802"/>
        <end position="826"/>
    </location>
</feature>
<feature type="compositionally biased region" description="Basic and acidic residues" evidence="2">
    <location>
        <begin position="417"/>
        <end position="439"/>
    </location>
</feature>
<feature type="compositionally biased region" description="Acidic residues" evidence="2">
    <location>
        <begin position="745"/>
        <end position="765"/>
    </location>
</feature>
<keyword evidence="1" id="KW-0175">Coiled coil</keyword>
<evidence type="ECO:0000256" key="1">
    <source>
        <dbReference type="SAM" id="Coils"/>
    </source>
</evidence>
<dbReference type="InterPro" id="IPR038810">
    <property type="entry name" value="CNTLN"/>
</dbReference>
<sequence length="1215" mass="140621">MASPRGVNELSKLRAENIALAEELAQCQADKEFVWSLWKRLQVASPDITQSIGLVIQREKEKAELKDRKVLGILQLKDDKIEQLQKTVASQSKELSEFINRKLEIQDEVNRLLAENHVLRQQHTQLKQQVVSIGEEKTSSSEQNQKEIYNLKQEKYDFNQRITDLSKQCAILNSDKADLTAVKHTLENKIKGLETELKMWVEKHASVSKDHDESRKLLKKCEVQLKKHTRDIEAKNKELENVRKELSELWMTHRQCTEHASAQNDIIQQLQALQHDTQKVLETQETKRTLENKSLQQLYNELEVKYAATRDSENQLRQDTIELNKQLLQSESEIRNLQKQVDDLDVANKSIATQASLENEVCAREEAEKIADLESEVDDLTSKIAEQNRIIRRLETSEALSPRPLSPIHNSSPHPRSRSDRSPFRSERSPMKSRLERSPVRSSPKKISQTKELQRRLESAEKKYKDAQHLIKLKGEELKQLRSAHSRRLDRLKALQADHKLLRQQLVTAEEELHGVKRKKAKLSRSTPKDLQNEDTDTVWNELTYFKQENKNLQVERMNLSEEVDTLRVQTKQDAATIHELNMCIEQEKQELRYALDEISHSKPEYENRIASLKEELNDAIIKLKISEDELDSLRGQCDNLLKTTDNVETEKLSWMDERRAYKSEVNELKESEANYRIQIADLKRDIHRLNLQLRVHASKGSPSTPNRRRAPVGGKQKLSPSRHYQKMLNKSIEKMSNMIEGFNDDDWQEVSDSGDESNDLEESTGTEASLGANIVKATRRTQAREDPIASNVAVKDVATSPLKSGRRAMHRGNTISQQQAKQQSLLRHRVSSLQQQVSILRGAKQSLQKSLNGQKSLNEQLQSDLNVANQRLLINRREIQKLGGDLEKAAIDKDMVPPIEKNQHTESDWKHLQNRLRDSANEVSKQSTLIKSLREENDELREQIKQLNERVNRLERDNGQKRILLEDVRLKLKISQENANTDTKAMAEVENRLRSVTETSDRFKTQCDSLRKRLGVATKEKQEYEENYRKTSAQLDKKTKAISELQAKVSELQSSLQEVERMAERQLYGLANQSEEAIETAQNKLVKMHTNVQEYQSFLKNFSHDLLRSIQQTRAEIYRQKHKPSTTAESLRKAKLVAGNILNLSQSDVEELMIGEELKSQATELEQGKKRDQKWSKKLEKILTKKEFESDLTEMMSEKLEEKLDLIHTLYENR</sequence>
<evidence type="ECO:0000313" key="3">
    <source>
        <dbReference type="EMBL" id="CAH1796316.1"/>
    </source>
</evidence>
<dbReference type="Gene3D" id="1.20.120.330">
    <property type="entry name" value="Nucleotidyltransferases domain 2"/>
    <property type="match status" value="1"/>
</dbReference>
<dbReference type="Gene3D" id="1.20.5.1160">
    <property type="entry name" value="Vasodilator-stimulated phosphoprotein"/>
    <property type="match status" value="1"/>
</dbReference>
<feature type="coiled-coil region" evidence="1">
    <location>
        <begin position="74"/>
        <end position="129"/>
    </location>
</feature>
<dbReference type="Proteomes" id="UP000749559">
    <property type="component" value="Unassembled WGS sequence"/>
</dbReference>
<proteinExistence type="predicted"/>